<evidence type="ECO:0000313" key="2">
    <source>
        <dbReference type="Proteomes" id="UP001231941"/>
    </source>
</evidence>
<gene>
    <name evidence="1" type="ORF">Q5Y73_01175</name>
</gene>
<evidence type="ECO:0008006" key="3">
    <source>
        <dbReference type="Google" id="ProtNLM"/>
    </source>
</evidence>
<name>A0ABT9ITN8_9BACL</name>
<accession>A0ABT9ITN8</accession>
<dbReference type="EMBL" id="JAVAMP010000001">
    <property type="protein sequence ID" value="MDP5272708.1"/>
    <property type="molecule type" value="Genomic_DNA"/>
</dbReference>
<dbReference type="PROSITE" id="PS51257">
    <property type="entry name" value="PROKAR_LIPOPROTEIN"/>
    <property type="match status" value="1"/>
</dbReference>
<evidence type="ECO:0000313" key="1">
    <source>
        <dbReference type="EMBL" id="MDP5272708.1"/>
    </source>
</evidence>
<dbReference type="Proteomes" id="UP001231941">
    <property type="component" value="Unassembled WGS sequence"/>
</dbReference>
<dbReference type="RefSeq" id="WP_305990018.1">
    <property type="nucleotide sequence ID" value="NZ_JAVAMP010000001.1"/>
</dbReference>
<organism evidence="1 2">
    <name type="scientific">Chengkuizengella axinellae</name>
    <dbReference type="NCBI Taxonomy" id="3064388"/>
    <lineage>
        <taxon>Bacteria</taxon>
        <taxon>Bacillati</taxon>
        <taxon>Bacillota</taxon>
        <taxon>Bacilli</taxon>
        <taxon>Bacillales</taxon>
        <taxon>Paenibacillaceae</taxon>
        <taxon>Chengkuizengella</taxon>
    </lineage>
</organism>
<dbReference type="SUPFAM" id="SSF69318">
    <property type="entry name" value="Integrin alpha N-terminal domain"/>
    <property type="match status" value="1"/>
</dbReference>
<reference evidence="1 2" key="1">
    <citation type="submission" date="2023-08" db="EMBL/GenBank/DDBJ databases">
        <authorList>
            <person name="Park J.-S."/>
        </authorList>
    </citation>
    <scope>NUCLEOTIDE SEQUENCE [LARGE SCALE GENOMIC DNA]</scope>
    <source>
        <strain evidence="1 2">2205SS18-9</strain>
    </source>
</reference>
<dbReference type="InterPro" id="IPR028994">
    <property type="entry name" value="Integrin_alpha_N"/>
</dbReference>
<sequence>MRKIYVILFVSFLISGCEVFKTNESLITPPKPASLINEAIKSYIPSDALIVEAVIGKYTNSYTLIDLDGDGLLEAIVFYTRDQETYVHGLVLKEMYGEWNPFQTFEGDGDALFELDFIDVTNDGRLEIIAGFSFTKDNAYFNKGLSVYQYNEDKIRSIFNTSYTNKVIDDLNGDGLVDLTTFLLDENHTSHEGSVYNYVNHEMKFIDTISLNPKIFAANPFSGYVTKGQKGIVIDNAYGAHSLYTNILLFDGLKLKSVFNDEELPNYKATMLDSRDINHDGIIEIGIPRIPAGYEDAHAYTPYIDSFYQWDGEMGLEFVQERYDNYEYGYRFDFPWSHQNVTIESNLDFKEIKFINTVDGSLLFDIYVIQISEEDRLEGMIELARTDTYVYCTTVDNKSLHRNFHLL</sequence>
<comment type="caution">
    <text evidence="1">The sequence shown here is derived from an EMBL/GenBank/DDBJ whole genome shotgun (WGS) entry which is preliminary data.</text>
</comment>
<protein>
    <recommendedName>
        <fullName evidence="3">VCBS repeat-containing protein</fullName>
    </recommendedName>
</protein>
<keyword evidence="2" id="KW-1185">Reference proteome</keyword>
<proteinExistence type="predicted"/>